<evidence type="ECO:0000256" key="2">
    <source>
        <dbReference type="ARBA" id="ARBA00022448"/>
    </source>
</evidence>
<keyword evidence="7" id="KW-0204">Cytolysis</keyword>
<dbReference type="InterPro" id="IPR003423">
    <property type="entry name" value="OMP_efflux"/>
</dbReference>
<evidence type="ECO:0000256" key="5">
    <source>
        <dbReference type="ARBA" id="ARBA00023136"/>
    </source>
</evidence>
<dbReference type="Gene3D" id="1.20.1600.10">
    <property type="entry name" value="Outer membrane efflux proteins (OEP)"/>
    <property type="match status" value="1"/>
</dbReference>
<comment type="subcellular location">
    <subcellularLocation>
        <location evidence="7">Cell outer membrane</location>
        <topology evidence="7">Peripheral membrane protein</topology>
    </subcellularLocation>
</comment>
<keyword evidence="6 7" id="KW-0998">Cell outer membrane</keyword>
<dbReference type="RefSeq" id="WP_174900412.1">
    <property type="nucleotide sequence ID" value="NZ_FOTW01000005.1"/>
</dbReference>
<evidence type="ECO:0000256" key="6">
    <source>
        <dbReference type="ARBA" id="ARBA00023237"/>
    </source>
</evidence>
<accession>A0A1I4J1Y1</accession>
<feature type="signal peptide" evidence="8">
    <location>
        <begin position="1"/>
        <end position="28"/>
    </location>
</feature>
<keyword evidence="2 7" id="KW-0813">Transport</keyword>
<dbReference type="GO" id="GO:0031640">
    <property type="term" value="P:killing of cells of another organism"/>
    <property type="evidence" value="ECO:0007669"/>
    <property type="project" value="UniProtKB-KW"/>
</dbReference>
<gene>
    <name evidence="9" type="ORF">SAMN02982985_00896</name>
</gene>
<dbReference type="InterPro" id="IPR028351">
    <property type="entry name" value="CyaE"/>
</dbReference>
<feature type="chain" id="PRO_5011710671" description="Protein CyaE" evidence="8">
    <location>
        <begin position="29"/>
        <end position="498"/>
    </location>
</feature>
<dbReference type="GO" id="GO:0015562">
    <property type="term" value="F:efflux transmembrane transporter activity"/>
    <property type="evidence" value="ECO:0007669"/>
    <property type="project" value="InterPro"/>
</dbReference>
<proteinExistence type="inferred from homology"/>
<dbReference type="InterPro" id="IPR051906">
    <property type="entry name" value="TolC-like"/>
</dbReference>
<dbReference type="PANTHER" id="PTHR30026">
    <property type="entry name" value="OUTER MEMBRANE PROTEIN TOLC"/>
    <property type="match status" value="1"/>
</dbReference>
<keyword evidence="3" id="KW-1134">Transmembrane beta strand</keyword>
<keyword evidence="5 7" id="KW-0472">Membrane</keyword>
<comment type="similarity">
    <text evidence="1 7">Belongs to the outer membrane factor (OMF) (TC 1.B.17) family.</text>
</comment>
<keyword evidence="10" id="KW-1185">Reference proteome</keyword>
<evidence type="ECO:0000256" key="4">
    <source>
        <dbReference type="ARBA" id="ARBA00022692"/>
    </source>
</evidence>
<dbReference type="Proteomes" id="UP000199470">
    <property type="component" value="Unassembled WGS sequence"/>
</dbReference>
<evidence type="ECO:0000313" key="10">
    <source>
        <dbReference type="Proteomes" id="UP000199470"/>
    </source>
</evidence>
<sequence length="498" mass="53241">MSAKFVPRRVAALLVLGIAALSPLPVNAGNAGAVPAIGNWLDDPLGVAPARLLDDANMTALDVTSDCLKLGVPHQPVSLIVAVDYSLCRSPEVAGTWAAIKVQAAALGQARAAYLPSLSAIVNRQHTRSMYSEPESTSISVKGISMSAGLSWRLFDFGARAATERSASDLLLATMADHDSTLQRILTTTIQTYFDTQTARAVWIASTHNMETAKETLNSAKRREQMGTVARSDTLQAATAYAKAILEQSRAQGSFRKNLATLTFNRGMSSGEPIALADESEYVPAPGALGDSLDRFVGDLELWLSTAQHSHPAIKAAQAQWAAAKAVVRATRAEGLPTVDLAVNTFKNGFPGQGLSANASRVNTVGIAISFPIFDGFAHSYKIREMQARQDQKDAALKEVARHILTDVVKTHADAQSSLGNLSASKQLLDAATEAQLSATRKYDRGAADILEILQTQNAVADARQERVRCLSEWRSARLRLMTSAGILGLGRLPDELK</sequence>
<evidence type="ECO:0000256" key="8">
    <source>
        <dbReference type="SAM" id="SignalP"/>
    </source>
</evidence>
<evidence type="ECO:0000256" key="7">
    <source>
        <dbReference type="PIRNR" id="PIRNR001892"/>
    </source>
</evidence>
<dbReference type="GO" id="GO:0009279">
    <property type="term" value="C:cell outer membrane"/>
    <property type="evidence" value="ECO:0007669"/>
    <property type="project" value="UniProtKB-SubCell"/>
</dbReference>
<dbReference type="PANTHER" id="PTHR30026:SF20">
    <property type="entry name" value="OUTER MEMBRANE PROTEIN TOLC"/>
    <property type="match status" value="1"/>
</dbReference>
<comment type="function">
    <text evidence="7">CyaE is necessary for transport of calmodulin-sensitive adenylate cyclase-hemolysin (cyclolysin).</text>
</comment>
<evidence type="ECO:0000256" key="1">
    <source>
        <dbReference type="ARBA" id="ARBA00007613"/>
    </source>
</evidence>
<dbReference type="AlphaFoldDB" id="A0A1I4J1Y1"/>
<organism evidence="9 10">
    <name type="scientific">Rugamonas rubra</name>
    <dbReference type="NCBI Taxonomy" id="758825"/>
    <lineage>
        <taxon>Bacteria</taxon>
        <taxon>Pseudomonadati</taxon>
        <taxon>Pseudomonadota</taxon>
        <taxon>Betaproteobacteria</taxon>
        <taxon>Burkholderiales</taxon>
        <taxon>Oxalobacteraceae</taxon>
        <taxon>Telluria group</taxon>
        <taxon>Rugamonas</taxon>
    </lineage>
</organism>
<keyword evidence="4" id="KW-0812">Transmembrane</keyword>
<dbReference type="STRING" id="758825.SAMN02982985_00896"/>
<dbReference type="EMBL" id="FOTW01000005">
    <property type="protein sequence ID" value="SFL60574.1"/>
    <property type="molecule type" value="Genomic_DNA"/>
</dbReference>
<evidence type="ECO:0000313" key="9">
    <source>
        <dbReference type="EMBL" id="SFL60574.1"/>
    </source>
</evidence>
<name>A0A1I4J1Y1_9BURK</name>
<keyword evidence="7" id="KW-0354">Hemolysis</keyword>
<keyword evidence="8" id="KW-0732">Signal</keyword>
<evidence type="ECO:0000256" key="3">
    <source>
        <dbReference type="ARBA" id="ARBA00022452"/>
    </source>
</evidence>
<dbReference type="GO" id="GO:0015288">
    <property type="term" value="F:porin activity"/>
    <property type="evidence" value="ECO:0007669"/>
    <property type="project" value="TreeGrafter"/>
</dbReference>
<dbReference type="Pfam" id="PF02321">
    <property type="entry name" value="OEP"/>
    <property type="match status" value="2"/>
</dbReference>
<dbReference type="PIRSF" id="PIRSF001892">
    <property type="entry name" value="CyaE"/>
    <property type="match status" value="1"/>
</dbReference>
<protein>
    <recommendedName>
        <fullName evidence="7">Protein CyaE</fullName>
    </recommendedName>
</protein>
<dbReference type="SUPFAM" id="SSF56954">
    <property type="entry name" value="Outer membrane efflux proteins (OEP)"/>
    <property type="match status" value="1"/>
</dbReference>
<reference evidence="9 10" key="1">
    <citation type="submission" date="2016-10" db="EMBL/GenBank/DDBJ databases">
        <authorList>
            <person name="de Groot N.N."/>
        </authorList>
    </citation>
    <scope>NUCLEOTIDE SEQUENCE [LARGE SCALE GENOMIC DNA]</scope>
    <source>
        <strain evidence="9 10">ATCC 43154</strain>
    </source>
</reference>
<dbReference type="GO" id="GO:1990281">
    <property type="term" value="C:efflux pump complex"/>
    <property type="evidence" value="ECO:0007669"/>
    <property type="project" value="TreeGrafter"/>
</dbReference>